<dbReference type="EMBL" id="QKRA01000003">
    <property type="protein sequence ID" value="RDL44663.1"/>
    <property type="molecule type" value="Genomic_DNA"/>
</dbReference>
<keyword evidence="3" id="KW-1185">Reference proteome</keyword>
<dbReference type="InterPro" id="IPR050128">
    <property type="entry name" value="Sulfate_adenylyltrnsfr_sub2"/>
</dbReference>
<feature type="domain" description="Phosphoadenosine phosphosulphate reductase" evidence="1">
    <location>
        <begin position="6"/>
        <end position="221"/>
    </location>
</feature>
<dbReference type="PANTHER" id="PTHR43196">
    <property type="entry name" value="SULFATE ADENYLYLTRANSFERASE SUBUNIT 2"/>
    <property type="match status" value="1"/>
</dbReference>
<organism evidence="2 3">
    <name type="scientific">Marinomonas piezotolerans</name>
    <dbReference type="NCBI Taxonomy" id="2213058"/>
    <lineage>
        <taxon>Bacteria</taxon>
        <taxon>Pseudomonadati</taxon>
        <taxon>Pseudomonadota</taxon>
        <taxon>Gammaproteobacteria</taxon>
        <taxon>Oceanospirillales</taxon>
        <taxon>Oceanospirillaceae</taxon>
        <taxon>Marinomonas</taxon>
    </lineage>
</organism>
<dbReference type="Proteomes" id="UP000254326">
    <property type="component" value="Unassembled WGS sequence"/>
</dbReference>
<dbReference type="InterPro" id="IPR002500">
    <property type="entry name" value="PAPS_reduct_dom"/>
</dbReference>
<dbReference type="Pfam" id="PF01507">
    <property type="entry name" value="PAPS_reduct"/>
    <property type="match status" value="1"/>
</dbReference>
<dbReference type="SUPFAM" id="SSF52402">
    <property type="entry name" value="Adenine nucleotide alpha hydrolases-like"/>
    <property type="match status" value="1"/>
</dbReference>
<dbReference type="Gene3D" id="3.40.50.620">
    <property type="entry name" value="HUPs"/>
    <property type="match status" value="1"/>
</dbReference>
<accession>A0A370UA75</accession>
<dbReference type="RefSeq" id="WP_115467926.1">
    <property type="nucleotide sequence ID" value="NZ_QKRA01000003.1"/>
</dbReference>
<protein>
    <submittedName>
        <fullName evidence="2">Phosphoadenosine phosphosulfate reductase</fullName>
    </submittedName>
</protein>
<dbReference type="AlphaFoldDB" id="A0A370UA75"/>
<gene>
    <name evidence="2" type="ORF">DN730_09770</name>
</gene>
<name>A0A370UA75_9GAMM</name>
<evidence type="ECO:0000313" key="2">
    <source>
        <dbReference type="EMBL" id="RDL44663.1"/>
    </source>
</evidence>
<dbReference type="InterPro" id="IPR014729">
    <property type="entry name" value="Rossmann-like_a/b/a_fold"/>
</dbReference>
<dbReference type="PANTHER" id="PTHR43196:SF2">
    <property type="entry name" value="PHOSPHOADENOSINE PHOSPHOSULFATE REDUCTASE"/>
    <property type="match status" value="1"/>
</dbReference>
<sequence>MSEVNVISISGGKDSTALSLLSIDRDVPNRIYVFADTGNEHSITYEYLDYLEETLGIEIIRVKADFTKQILRKRNTVKTKWRKEGISLRVIARVLTLLKPTGNPFLDLCIWKGRFPSMKARFCTEFLKEKVIEEQVIEPLIGKYSTIISWQGQRADESASRAKLPEMSAVFGDMETMKGIFNYRPILKWTAEEVFAFHKKHGIRWNPLYEKGMSRVGCMPCVNGNKGELKKIAEQFPEVVERIRQWEEIVSQTSKRESATFFPAVNDPTVKTDDKIFFRTHGINRMIDWAKTSRGGRQHDFLNQEPTDAQVCQSVYAICE</sequence>
<reference evidence="2 3" key="1">
    <citation type="submission" date="2018-06" db="EMBL/GenBank/DDBJ databases">
        <title>Marinomonas sp. YLB-05 draft genome sequence.</title>
        <authorList>
            <person name="Yu L."/>
            <person name="Tang X."/>
        </authorList>
    </citation>
    <scope>NUCLEOTIDE SEQUENCE [LARGE SCALE GENOMIC DNA]</scope>
    <source>
        <strain evidence="2 3">YLB-05</strain>
    </source>
</reference>
<evidence type="ECO:0000313" key="3">
    <source>
        <dbReference type="Proteomes" id="UP000254326"/>
    </source>
</evidence>
<proteinExistence type="predicted"/>
<evidence type="ECO:0000259" key="1">
    <source>
        <dbReference type="Pfam" id="PF01507"/>
    </source>
</evidence>
<dbReference type="OrthoDB" id="9794018at2"/>
<dbReference type="GO" id="GO:0003824">
    <property type="term" value="F:catalytic activity"/>
    <property type="evidence" value="ECO:0007669"/>
    <property type="project" value="InterPro"/>
</dbReference>
<comment type="caution">
    <text evidence="2">The sequence shown here is derived from an EMBL/GenBank/DDBJ whole genome shotgun (WGS) entry which is preliminary data.</text>
</comment>